<dbReference type="Proteomes" id="UP000619479">
    <property type="component" value="Unassembled WGS sequence"/>
</dbReference>
<organism evidence="1 2">
    <name type="scientific">Actinoplanes cyaneus</name>
    <dbReference type="NCBI Taxonomy" id="52696"/>
    <lineage>
        <taxon>Bacteria</taxon>
        <taxon>Bacillati</taxon>
        <taxon>Actinomycetota</taxon>
        <taxon>Actinomycetes</taxon>
        <taxon>Micromonosporales</taxon>
        <taxon>Micromonosporaceae</taxon>
        <taxon>Actinoplanes</taxon>
    </lineage>
</organism>
<comment type="caution">
    <text evidence="1">The sequence shown here is derived from an EMBL/GenBank/DDBJ whole genome shotgun (WGS) entry which is preliminary data.</text>
</comment>
<name>A0A919M9M1_9ACTN</name>
<dbReference type="InterPro" id="IPR049747">
    <property type="entry name" value="SCO2522-like"/>
</dbReference>
<evidence type="ECO:0000313" key="2">
    <source>
        <dbReference type="Proteomes" id="UP000619479"/>
    </source>
</evidence>
<dbReference type="NCBIfam" id="NF040566">
    <property type="entry name" value="SCO2522_fam"/>
    <property type="match status" value="1"/>
</dbReference>
<proteinExistence type="predicted"/>
<keyword evidence="2" id="KW-1185">Reference proteome</keyword>
<sequence>MTETEWIFEEQAAVPRVHSVPYSHRSIELGYFPLEELLSPDPASITRQFATRAPWVAAARQVEESREGIRPRISTCVLVDDFSATATHTPSEVFTTLLEAAGSAGLEIDYVARLAAFAQFGDISPAELVSQRIVEEPPAGTTAARPPVSAVGWLTNGERSPSSSVAAMSAPRTWQPPREHAVRSHSVFLDVELWTDGPDGRLWSASMLYATWQLFRLGLLRSHGRDVFVPSSLDSLPGEWAKMPPIIRLNPAAPAFCAYRTLSFMNTTSPVRPEAVRTILSQVAVDWTLIVQSNERAAAERLPLSSEIIGRTDYVIAD</sequence>
<dbReference type="EMBL" id="BOMH01000092">
    <property type="protein sequence ID" value="GID71002.1"/>
    <property type="molecule type" value="Genomic_DNA"/>
</dbReference>
<protein>
    <submittedName>
        <fullName evidence="1">Uncharacterized protein</fullName>
    </submittedName>
</protein>
<reference evidence="1" key="1">
    <citation type="submission" date="2021-01" db="EMBL/GenBank/DDBJ databases">
        <title>Whole genome shotgun sequence of Actinoplanes cyaneus NBRC 14990.</title>
        <authorList>
            <person name="Komaki H."/>
            <person name="Tamura T."/>
        </authorList>
    </citation>
    <scope>NUCLEOTIDE SEQUENCE</scope>
    <source>
        <strain evidence="1">NBRC 14990</strain>
    </source>
</reference>
<accession>A0A919M9M1</accession>
<dbReference type="AlphaFoldDB" id="A0A919M9M1"/>
<dbReference type="RefSeq" id="WP_203755563.1">
    <property type="nucleotide sequence ID" value="NZ_BAAAUC010000085.1"/>
</dbReference>
<gene>
    <name evidence="1" type="ORF">Acy02nite_88830</name>
</gene>
<evidence type="ECO:0000313" key="1">
    <source>
        <dbReference type="EMBL" id="GID71002.1"/>
    </source>
</evidence>